<dbReference type="PRINTS" id="PR00036">
    <property type="entry name" value="HTHLACI"/>
</dbReference>
<dbReference type="Gene3D" id="3.40.50.2300">
    <property type="match status" value="2"/>
</dbReference>
<dbReference type="Pfam" id="PF00532">
    <property type="entry name" value="Peripla_BP_1"/>
    <property type="match status" value="1"/>
</dbReference>
<dbReference type="GO" id="GO:0000976">
    <property type="term" value="F:transcription cis-regulatory region binding"/>
    <property type="evidence" value="ECO:0007669"/>
    <property type="project" value="TreeGrafter"/>
</dbReference>
<dbReference type="Pfam" id="PF00356">
    <property type="entry name" value="LacI"/>
    <property type="match status" value="1"/>
</dbReference>
<dbReference type="GO" id="GO:0003700">
    <property type="term" value="F:DNA-binding transcription factor activity"/>
    <property type="evidence" value="ECO:0007669"/>
    <property type="project" value="TreeGrafter"/>
</dbReference>
<evidence type="ECO:0000256" key="3">
    <source>
        <dbReference type="ARBA" id="ARBA00023163"/>
    </source>
</evidence>
<organism evidence="4 5">
    <name type="scientific">Shouchella clausii</name>
    <name type="common">Alkalihalobacillus clausii</name>
    <dbReference type="NCBI Taxonomy" id="79880"/>
    <lineage>
        <taxon>Bacteria</taxon>
        <taxon>Bacillati</taxon>
        <taxon>Bacillota</taxon>
        <taxon>Bacilli</taxon>
        <taxon>Bacillales</taxon>
        <taxon>Bacillaceae</taxon>
        <taxon>Shouchella</taxon>
    </lineage>
</organism>
<dbReference type="AlphaFoldDB" id="A0A268NXX1"/>
<comment type="caution">
    <text evidence="4">The sequence shown here is derived from an EMBL/GenBank/DDBJ whole genome shotgun (WGS) entry which is preliminary data.</text>
</comment>
<accession>A0A268NXX1</accession>
<dbReference type="SMART" id="SM00354">
    <property type="entry name" value="HTH_LACI"/>
    <property type="match status" value="1"/>
</dbReference>
<gene>
    <name evidence="4" type="ORF">CHH72_16250</name>
</gene>
<evidence type="ECO:0000313" key="5">
    <source>
        <dbReference type="Proteomes" id="UP000216207"/>
    </source>
</evidence>
<dbReference type="InterPro" id="IPR001761">
    <property type="entry name" value="Peripla_BP/Lac1_sug-bd_dom"/>
</dbReference>
<dbReference type="PANTHER" id="PTHR30146">
    <property type="entry name" value="LACI-RELATED TRANSCRIPTIONAL REPRESSOR"/>
    <property type="match status" value="1"/>
</dbReference>
<keyword evidence="3" id="KW-0804">Transcription</keyword>
<dbReference type="PANTHER" id="PTHR30146:SF109">
    <property type="entry name" value="HTH-TYPE TRANSCRIPTIONAL REGULATOR GALS"/>
    <property type="match status" value="1"/>
</dbReference>
<dbReference type="SUPFAM" id="SSF47413">
    <property type="entry name" value="lambda repressor-like DNA-binding domains"/>
    <property type="match status" value="1"/>
</dbReference>
<dbReference type="SUPFAM" id="SSF53822">
    <property type="entry name" value="Periplasmic binding protein-like I"/>
    <property type="match status" value="1"/>
</dbReference>
<evidence type="ECO:0000256" key="1">
    <source>
        <dbReference type="ARBA" id="ARBA00023015"/>
    </source>
</evidence>
<protein>
    <submittedName>
        <fullName evidence="4">LacI family transcriptional regulator</fullName>
    </submittedName>
</protein>
<evidence type="ECO:0000313" key="4">
    <source>
        <dbReference type="EMBL" id="PAE87865.1"/>
    </source>
</evidence>
<dbReference type="Gene3D" id="1.10.260.40">
    <property type="entry name" value="lambda repressor-like DNA-binding domains"/>
    <property type="match status" value="1"/>
</dbReference>
<dbReference type="Proteomes" id="UP000216207">
    <property type="component" value="Unassembled WGS sequence"/>
</dbReference>
<dbReference type="RefSeq" id="WP_051881230.1">
    <property type="nucleotide sequence ID" value="NZ_BOQQ01000009.1"/>
</dbReference>
<dbReference type="EMBL" id="NPCC01000027">
    <property type="protein sequence ID" value="PAE87865.1"/>
    <property type="molecule type" value="Genomic_DNA"/>
</dbReference>
<keyword evidence="1" id="KW-0805">Transcription regulation</keyword>
<dbReference type="CDD" id="cd01392">
    <property type="entry name" value="HTH_LacI"/>
    <property type="match status" value="1"/>
</dbReference>
<dbReference type="PROSITE" id="PS50932">
    <property type="entry name" value="HTH_LACI_2"/>
    <property type="match status" value="1"/>
</dbReference>
<dbReference type="InterPro" id="IPR000843">
    <property type="entry name" value="HTH_LacI"/>
</dbReference>
<name>A0A268NXX1_SHOCL</name>
<dbReference type="InterPro" id="IPR010982">
    <property type="entry name" value="Lambda_DNA-bd_dom_sf"/>
</dbReference>
<reference evidence="4 5" key="1">
    <citation type="submission" date="2017-07" db="EMBL/GenBank/DDBJ databases">
        <title>Isolation and whole genome analysis of endospore-forming bacteria from heroin.</title>
        <authorList>
            <person name="Kalinowski J."/>
            <person name="Ahrens B."/>
            <person name="Al-Dilaimi A."/>
            <person name="Winkler A."/>
            <person name="Wibberg D."/>
            <person name="Schleenbecker U."/>
            <person name="Ruckert C."/>
            <person name="Wolfel R."/>
            <person name="Grass G."/>
        </authorList>
    </citation>
    <scope>NUCLEOTIDE SEQUENCE [LARGE SCALE GENOMIC DNA]</scope>
    <source>
        <strain evidence="4 5">7539</strain>
    </source>
</reference>
<dbReference type="PROSITE" id="PS00356">
    <property type="entry name" value="HTH_LACI_1"/>
    <property type="match status" value="1"/>
</dbReference>
<dbReference type="InterPro" id="IPR028082">
    <property type="entry name" value="Peripla_BP_I"/>
</dbReference>
<sequence>MPTIKDIAKRANVSTATVSYVINNTRYVSPEKRERVERAIKELNYVPNAVARGLRVRRSKVISLIIADIANPFYPDLAKACEETAKKEGYTVTIMNTNDEQGSLPKAVSQLREGTVEGLIVTTALNTDVPFLEQLLQEGYPIVLAHRCPEMDIDTVMADNFQGGFEAANHLIELGHAKIAFMRGVQHSPIDATRTLGYKKAMELAGFHILEEWLPTGLANYEKSYQECMRLLELPKDKRPTALINIGDIGALGAIDAASDKGLSVPDDLAVIGFDDLFLANLRSVQLTTVRMPRFEIGQRATERLIEKMKNRTDSRKLQVTLPVELIKRKTCGWKK</sequence>
<keyword evidence="2" id="KW-0238">DNA-binding</keyword>
<dbReference type="CDD" id="cd06267">
    <property type="entry name" value="PBP1_LacI_sugar_binding-like"/>
    <property type="match status" value="1"/>
</dbReference>
<evidence type="ECO:0000256" key="2">
    <source>
        <dbReference type="ARBA" id="ARBA00023125"/>
    </source>
</evidence>
<proteinExistence type="predicted"/>